<dbReference type="AlphaFoldDB" id="A0A2L1GMU6"/>
<dbReference type="PANTHER" id="PTHR42878:SF7">
    <property type="entry name" value="SENSOR HISTIDINE KINASE GLRK"/>
    <property type="match status" value="1"/>
</dbReference>
<dbReference type="CDD" id="cd00075">
    <property type="entry name" value="HATPase"/>
    <property type="match status" value="1"/>
</dbReference>
<dbReference type="PANTHER" id="PTHR42878">
    <property type="entry name" value="TWO-COMPONENT HISTIDINE KINASE"/>
    <property type="match status" value="1"/>
</dbReference>
<evidence type="ECO:0000256" key="10">
    <source>
        <dbReference type="ARBA" id="ARBA00022989"/>
    </source>
</evidence>
<dbReference type="SMART" id="SM00091">
    <property type="entry name" value="PAS"/>
    <property type="match status" value="1"/>
</dbReference>
<evidence type="ECO:0000259" key="14">
    <source>
        <dbReference type="PROSITE" id="PS50109"/>
    </source>
</evidence>
<dbReference type="PROSITE" id="PS50112">
    <property type="entry name" value="PAS"/>
    <property type="match status" value="1"/>
</dbReference>
<accession>A0A2L1GMU6</accession>
<dbReference type="KEGG" id="deo:CAY53_05060"/>
<feature type="transmembrane region" description="Helical" evidence="13">
    <location>
        <begin position="302"/>
        <end position="325"/>
    </location>
</feature>
<sequence length="740" mass="82427">MLTPEQRQEKRRLIRWVIAFCLLVIPVLGYTEYRLLGGQLRLQPRLDTAIFFALINCNALLLLLMLYLVLRQLAELFFERRHQLFGYRLRSKLIVAFIALSFLPSTLLFLFAFGSISASMDYWFNAKVEESLQFSNNMSQAIFADTRKQAEFVSMQLAYQFETGLLNPYDQTLLRDQLGRLMAGTVPGAPDSIQVLDARQQEVISLRSPRLLPVMLPPVATGALRQVASAGAVEVLGVHAPVGELVQAIAPVQLRLPRPQTWFVVVSLLIPSARLAEMQAIQAGLNDYQHLMIVNAPIKLSLNILLVVVTMLIVFGSIWLGLYIARTLTTPIHDLALATRRVAEGDLEFQLDRTTDDEMGTLVDAFNAMTANLGSSRRELAQTHFALQQSNEVSEQRRNYLETILEHVPAGVIALDEDGTITTINRFAVELLAIDPKRFIGHDFHQVLPRQHALVVQSFVQELRETGKAVVERHLRMTIRRDEVLSLQVNVARMVDERGQAAGFVIVFDNLTGLEQAQRLAAWQEVARRIAHEIKNPLTPIQLSAQRLRKRYLPVLTSGQEVFEQCTGTIISQVEEIRKMASEFSEFARMPKLKKAAGDLIGLTTEAVGLYREAHPHIHFDLQLADSLPELFFDAVQIKRVLINLLDNAVTALDRGGIISVALACDPGRGGIVLQVADNGAGIPNEVKLRIFEPYFSTSKSGTGLGLAICQTIVREHGGDIRVTDADPAGTVFSVFLPLG</sequence>
<dbReference type="GO" id="GO:0007234">
    <property type="term" value="P:osmosensory signaling via phosphorelay pathway"/>
    <property type="evidence" value="ECO:0007669"/>
    <property type="project" value="TreeGrafter"/>
</dbReference>
<dbReference type="PIRSF" id="PIRSF037532">
    <property type="entry name" value="STHK_NtrY"/>
    <property type="match status" value="1"/>
</dbReference>
<feature type="domain" description="PAS" evidence="15">
    <location>
        <begin position="397"/>
        <end position="467"/>
    </location>
</feature>
<dbReference type="InterPro" id="IPR017232">
    <property type="entry name" value="NtrY"/>
</dbReference>
<keyword evidence="10 13" id="KW-1133">Transmembrane helix</keyword>
<dbReference type="SUPFAM" id="SSF158472">
    <property type="entry name" value="HAMP domain-like"/>
    <property type="match status" value="1"/>
</dbReference>
<dbReference type="RefSeq" id="WP_104936208.1">
    <property type="nucleotide sequence ID" value="NZ_CP021255.1"/>
</dbReference>
<dbReference type="GO" id="GO:0005524">
    <property type="term" value="F:ATP binding"/>
    <property type="evidence" value="ECO:0007669"/>
    <property type="project" value="UniProtKB-KW"/>
</dbReference>
<dbReference type="GO" id="GO:0000155">
    <property type="term" value="F:phosphorelay sensor kinase activity"/>
    <property type="evidence" value="ECO:0007669"/>
    <property type="project" value="InterPro"/>
</dbReference>
<proteinExistence type="predicted"/>
<dbReference type="InterPro" id="IPR003594">
    <property type="entry name" value="HATPase_dom"/>
</dbReference>
<evidence type="ECO:0000313" key="17">
    <source>
        <dbReference type="EMBL" id="AVD70927.1"/>
    </source>
</evidence>
<dbReference type="CDD" id="cd00130">
    <property type="entry name" value="PAS"/>
    <property type="match status" value="1"/>
</dbReference>
<dbReference type="PROSITE" id="PS50885">
    <property type="entry name" value="HAMP"/>
    <property type="match status" value="1"/>
</dbReference>
<evidence type="ECO:0000256" key="6">
    <source>
        <dbReference type="ARBA" id="ARBA00022692"/>
    </source>
</evidence>
<protein>
    <recommendedName>
        <fullName evidence="3">histidine kinase</fullName>
        <ecNumber evidence="3">2.7.13.3</ecNumber>
    </recommendedName>
</protein>
<dbReference type="SUPFAM" id="SSF47384">
    <property type="entry name" value="Homodimeric domain of signal transducing histidine kinase"/>
    <property type="match status" value="1"/>
</dbReference>
<evidence type="ECO:0000256" key="13">
    <source>
        <dbReference type="SAM" id="Phobius"/>
    </source>
</evidence>
<dbReference type="InterPro" id="IPR035965">
    <property type="entry name" value="PAS-like_dom_sf"/>
</dbReference>
<comment type="subcellular location">
    <subcellularLocation>
        <location evidence="2">Membrane</location>
        <topology evidence="2">Multi-pass membrane protein</topology>
    </subcellularLocation>
</comment>
<dbReference type="SMART" id="SM00388">
    <property type="entry name" value="HisKA"/>
    <property type="match status" value="1"/>
</dbReference>
<keyword evidence="6 13" id="KW-0812">Transmembrane</keyword>
<keyword evidence="7" id="KW-0547">Nucleotide-binding</keyword>
<dbReference type="InterPro" id="IPR003661">
    <property type="entry name" value="HisK_dim/P_dom"/>
</dbReference>
<evidence type="ECO:0000256" key="7">
    <source>
        <dbReference type="ARBA" id="ARBA00022741"/>
    </source>
</evidence>
<dbReference type="Pfam" id="PF02518">
    <property type="entry name" value="HATPase_c"/>
    <property type="match status" value="1"/>
</dbReference>
<comment type="catalytic activity">
    <reaction evidence="1">
        <text>ATP + protein L-histidine = ADP + protein N-phospho-L-histidine.</text>
        <dbReference type="EC" id="2.7.13.3"/>
    </reaction>
</comment>
<dbReference type="Gene3D" id="6.10.340.10">
    <property type="match status" value="1"/>
</dbReference>
<keyword evidence="9" id="KW-0067">ATP-binding</keyword>
<dbReference type="InterPro" id="IPR036097">
    <property type="entry name" value="HisK_dim/P_sf"/>
</dbReference>
<keyword evidence="5" id="KW-0808">Transferase</keyword>
<dbReference type="Pfam" id="PF00512">
    <property type="entry name" value="HisKA"/>
    <property type="match status" value="1"/>
</dbReference>
<dbReference type="SUPFAM" id="SSF55874">
    <property type="entry name" value="ATPase domain of HSP90 chaperone/DNA topoisomerase II/histidine kinase"/>
    <property type="match status" value="1"/>
</dbReference>
<evidence type="ECO:0000313" key="18">
    <source>
        <dbReference type="Proteomes" id="UP000239867"/>
    </source>
</evidence>
<dbReference type="InterPro" id="IPR003660">
    <property type="entry name" value="HAMP_dom"/>
</dbReference>
<dbReference type="InterPro" id="IPR013656">
    <property type="entry name" value="PAS_4"/>
</dbReference>
<keyword evidence="12 13" id="KW-0472">Membrane</keyword>
<evidence type="ECO:0000256" key="4">
    <source>
        <dbReference type="ARBA" id="ARBA00022553"/>
    </source>
</evidence>
<dbReference type="EC" id="2.7.13.3" evidence="3"/>
<gene>
    <name evidence="17" type="ORF">CAY53_05060</name>
</gene>
<keyword evidence="11" id="KW-0902">Two-component regulatory system</keyword>
<evidence type="ECO:0000256" key="12">
    <source>
        <dbReference type="ARBA" id="ARBA00023136"/>
    </source>
</evidence>
<feature type="domain" description="Histidine kinase" evidence="14">
    <location>
        <begin position="529"/>
        <end position="740"/>
    </location>
</feature>
<dbReference type="SUPFAM" id="SSF55785">
    <property type="entry name" value="PYP-like sensor domain (PAS domain)"/>
    <property type="match status" value="1"/>
</dbReference>
<dbReference type="InterPro" id="IPR004358">
    <property type="entry name" value="Sig_transdc_His_kin-like_C"/>
</dbReference>
<feature type="domain" description="HAMP" evidence="16">
    <location>
        <begin position="326"/>
        <end position="378"/>
    </location>
</feature>
<feature type="transmembrane region" description="Helical" evidence="13">
    <location>
        <begin position="12"/>
        <end position="30"/>
    </location>
</feature>
<name>A0A2L1GMU6_9BACT</name>
<dbReference type="SMART" id="SM00304">
    <property type="entry name" value="HAMP"/>
    <property type="match status" value="1"/>
</dbReference>
<dbReference type="Gene3D" id="1.10.287.130">
    <property type="match status" value="1"/>
</dbReference>
<dbReference type="Pfam" id="PF00672">
    <property type="entry name" value="HAMP"/>
    <property type="match status" value="1"/>
</dbReference>
<feature type="transmembrane region" description="Helical" evidence="13">
    <location>
        <begin position="91"/>
        <end position="113"/>
    </location>
</feature>
<dbReference type="Proteomes" id="UP000239867">
    <property type="component" value="Chromosome"/>
</dbReference>
<dbReference type="CDD" id="cd06225">
    <property type="entry name" value="HAMP"/>
    <property type="match status" value="1"/>
</dbReference>
<organism evidence="17 18">
    <name type="scientific">Desulfobulbus oralis</name>
    <dbReference type="NCBI Taxonomy" id="1986146"/>
    <lineage>
        <taxon>Bacteria</taxon>
        <taxon>Pseudomonadati</taxon>
        <taxon>Thermodesulfobacteriota</taxon>
        <taxon>Desulfobulbia</taxon>
        <taxon>Desulfobulbales</taxon>
        <taxon>Desulfobulbaceae</taxon>
        <taxon>Desulfobulbus</taxon>
    </lineage>
</organism>
<keyword evidence="18" id="KW-1185">Reference proteome</keyword>
<dbReference type="OrthoDB" id="9781147at2"/>
<evidence type="ECO:0000259" key="15">
    <source>
        <dbReference type="PROSITE" id="PS50112"/>
    </source>
</evidence>
<dbReference type="InterPro" id="IPR050351">
    <property type="entry name" value="BphY/WalK/GraS-like"/>
</dbReference>
<evidence type="ECO:0000259" key="16">
    <source>
        <dbReference type="PROSITE" id="PS50885"/>
    </source>
</evidence>
<dbReference type="PRINTS" id="PR00344">
    <property type="entry name" value="BCTRLSENSOR"/>
</dbReference>
<dbReference type="GO" id="GO:0000156">
    <property type="term" value="F:phosphorelay response regulator activity"/>
    <property type="evidence" value="ECO:0007669"/>
    <property type="project" value="TreeGrafter"/>
</dbReference>
<dbReference type="GO" id="GO:0016020">
    <property type="term" value="C:membrane"/>
    <property type="evidence" value="ECO:0007669"/>
    <property type="project" value="UniProtKB-SubCell"/>
</dbReference>
<evidence type="ECO:0000256" key="11">
    <source>
        <dbReference type="ARBA" id="ARBA00023012"/>
    </source>
</evidence>
<dbReference type="Gene3D" id="3.30.565.10">
    <property type="entry name" value="Histidine kinase-like ATPase, C-terminal domain"/>
    <property type="match status" value="1"/>
</dbReference>
<dbReference type="InterPro" id="IPR000014">
    <property type="entry name" value="PAS"/>
</dbReference>
<dbReference type="PROSITE" id="PS50109">
    <property type="entry name" value="HIS_KIN"/>
    <property type="match status" value="1"/>
</dbReference>
<evidence type="ECO:0000256" key="9">
    <source>
        <dbReference type="ARBA" id="ARBA00022840"/>
    </source>
</evidence>
<evidence type="ECO:0000256" key="3">
    <source>
        <dbReference type="ARBA" id="ARBA00012438"/>
    </source>
</evidence>
<dbReference type="CDD" id="cd00082">
    <property type="entry name" value="HisKA"/>
    <property type="match status" value="1"/>
</dbReference>
<dbReference type="Pfam" id="PF08448">
    <property type="entry name" value="PAS_4"/>
    <property type="match status" value="1"/>
</dbReference>
<reference evidence="17 18" key="1">
    <citation type="journal article" date="2018" name="MBio">
        <title>Insights into the evolution of host association through the isolation and characterization of a novel human periodontal pathobiont, Desulfobulbus oralis.</title>
        <authorList>
            <person name="Cross K.L."/>
            <person name="Chirania P."/>
            <person name="Xiong W."/>
            <person name="Beall C.J."/>
            <person name="Elkins J.G."/>
            <person name="Giannone R.J."/>
            <person name="Griffen A.L."/>
            <person name="Guss A.M."/>
            <person name="Hettich R.L."/>
            <person name="Joshi S.S."/>
            <person name="Mokrzan E.M."/>
            <person name="Martin R.K."/>
            <person name="Zhulin I.B."/>
            <person name="Leys E.J."/>
            <person name="Podar M."/>
        </authorList>
    </citation>
    <scope>NUCLEOTIDE SEQUENCE [LARGE SCALE GENOMIC DNA]</scope>
    <source>
        <strain evidence="17 18">ORNL</strain>
    </source>
</reference>
<feature type="transmembrane region" description="Helical" evidence="13">
    <location>
        <begin position="50"/>
        <end position="70"/>
    </location>
</feature>
<dbReference type="InterPro" id="IPR005467">
    <property type="entry name" value="His_kinase_dom"/>
</dbReference>
<dbReference type="NCBIfam" id="TIGR00229">
    <property type="entry name" value="sensory_box"/>
    <property type="match status" value="1"/>
</dbReference>
<dbReference type="Gene3D" id="3.30.450.20">
    <property type="entry name" value="PAS domain"/>
    <property type="match status" value="1"/>
</dbReference>
<dbReference type="SMART" id="SM00387">
    <property type="entry name" value="HATPase_c"/>
    <property type="match status" value="1"/>
</dbReference>
<evidence type="ECO:0000256" key="1">
    <source>
        <dbReference type="ARBA" id="ARBA00000085"/>
    </source>
</evidence>
<evidence type="ECO:0000256" key="2">
    <source>
        <dbReference type="ARBA" id="ARBA00004141"/>
    </source>
</evidence>
<dbReference type="InterPro" id="IPR036890">
    <property type="entry name" value="HATPase_C_sf"/>
</dbReference>
<evidence type="ECO:0000256" key="5">
    <source>
        <dbReference type="ARBA" id="ARBA00022679"/>
    </source>
</evidence>
<dbReference type="EMBL" id="CP021255">
    <property type="protein sequence ID" value="AVD70927.1"/>
    <property type="molecule type" value="Genomic_DNA"/>
</dbReference>
<dbReference type="GO" id="GO:0030295">
    <property type="term" value="F:protein kinase activator activity"/>
    <property type="evidence" value="ECO:0007669"/>
    <property type="project" value="TreeGrafter"/>
</dbReference>
<keyword evidence="4" id="KW-0597">Phosphoprotein</keyword>
<keyword evidence="8 17" id="KW-0418">Kinase</keyword>
<evidence type="ECO:0000256" key="8">
    <source>
        <dbReference type="ARBA" id="ARBA00022777"/>
    </source>
</evidence>